<reference evidence="2 3" key="2">
    <citation type="submission" date="2016-06" db="EMBL/GenBank/DDBJ databases">
        <title>Pedobacter psychrophilus sp. nov., isolated from Antarctic fragmentary rock.</title>
        <authorList>
            <person name="Svec P."/>
        </authorList>
    </citation>
    <scope>NUCLEOTIDE SEQUENCE [LARGE SCALE GENOMIC DNA]</scope>
    <source>
        <strain evidence="2 3">CCM 8644</strain>
    </source>
</reference>
<evidence type="ECO:0000259" key="1">
    <source>
        <dbReference type="Pfam" id="PF13441"/>
    </source>
</evidence>
<dbReference type="PROSITE" id="PS51257">
    <property type="entry name" value="PROKAR_LIPOPROTEIN"/>
    <property type="match status" value="1"/>
</dbReference>
<proteinExistence type="predicted"/>
<comment type="caution">
    <text evidence="2">The sequence shown here is derived from an EMBL/GenBank/DDBJ whole genome shotgun (WGS) entry which is preliminary data.</text>
</comment>
<sequence length="141" mass="14526">MKKLMSIILVAASLAACNNKYKASSDDRADSIKMMKDSLSLDSFKRAEAEKVKAKEEVETKTVVVNHYDTPGQTSTTTTTTQKKGWSSAAKGAVIGGAAGAVGGALIDKKSGRGAIIGGATGAGAGYLIGRDKDKKTGRAD</sequence>
<dbReference type="InterPro" id="IPR027367">
    <property type="entry name" value="Gly-zipper_YMGG"/>
</dbReference>
<dbReference type="Proteomes" id="UP000078459">
    <property type="component" value="Unassembled WGS sequence"/>
</dbReference>
<protein>
    <recommendedName>
        <fullName evidence="1">YMGG-like Gly-zipper domain-containing protein</fullName>
    </recommendedName>
</protein>
<dbReference type="EMBL" id="LWHJ01000027">
    <property type="protein sequence ID" value="OAQ39643.1"/>
    <property type="molecule type" value="Genomic_DNA"/>
</dbReference>
<evidence type="ECO:0000313" key="2">
    <source>
        <dbReference type="EMBL" id="OAQ39643.1"/>
    </source>
</evidence>
<accession>A0A179DGR2</accession>
<gene>
    <name evidence="2" type="ORF">A5893_08625</name>
</gene>
<evidence type="ECO:0000313" key="3">
    <source>
        <dbReference type="Proteomes" id="UP000078459"/>
    </source>
</evidence>
<dbReference type="AlphaFoldDB" id="A0A179DGR2"/>
<keyword evidence="3" id="KW-1185">Reference proteome</keyword>
<dbReference type="STRING" id="1826909.A5893_08625"/>
<dbReference type="RefSeq" id="WP_068822260.1">
    <property type="nucleotide sequence ID" value="NZ_LWHJ01000027.1"/>
</dbReference>
<feature type="domain" description="YMGG-like Gly-zipper" evidence="1">
    <location>
        <begin position="88"/>
        <end position="131"/>
    </location>
</feature>
<dbReference type="OrthoDB" id="773095at2"/>
<organism evidence="2 3">
    <name type="scientific">Pedobacter psychrophilus</name>
    <dbReference type="NCBI Taxonomy" id="1826909"/>
    <lineage>
        <taxon>Bacteria</taxon>
        <taxon>Pseudomonadati</taxon>
        <taxon>Bacteroidota</taxon>
        <taxon>Sphingobacteriia</taxon>
        <taxon>Sphingobacteriales</taxon>
        <taxon>Sphingobacteriaceae</taxon>
        <taxon>Pedobacter</taxon>
    </lineage>
</organism>
<reference evidence="2 3" key="1">
    <citation type="submission" date="2016-04" db="EMBL/GenBank/DDBJ databases">
        <authorList>
            <person name="Evans L.H."/>
            <person name="Alamgir A."/>
            <person name="Owens N."/>
            <person name="Weber N.D."/>
            <person name="Virtaneva K."/>
            <person name="Barbian K."/>
            <person name="Babar A."/>
            <person name="Rosenke K."/>
        </authorList>
    </citation>
    <scope>NUCLEOTIDE SEQUENCE [LARGE SCALE GENOMIC DNA]</scope>
    <source>
        <strain evidence="2 3">CCM 8644</strain>
    </source>
</reference>
<dbReference type="Pfam" id="PF13441">
    <property type="entry name" value="Gly-zipper_YMGG"/>
    <property type="match status" value="1"/>
</dbReference>
<name>A0A179DGR2_9SPHI</name>